<dbReference type="Pfam" id="PF25396">
    <property type="entry name" value="ZNFX1"/>
    <property type="match status" value="1"/>
</dbReference>
<dbReference type="InterPro" id="IPR027417">
    <property type="entry name" value="P-loop_NTPase"/>
</dbReference>
<dbReference type="InterPro" id="IPR041677">
    <property type="entry name" value="DNA2/NAM7_AAA_11"/>
</dbReference>
<dbReference type="Proteomes" id="UP001320245">
    <property type="component" value="Unassembled WGS sequence"/>
</dbReference>
<feature type="region of interest" description="Disordered" evidence="2">
    <location>
        <begin position="1216"/>
        <end position="1258"/>
    </location>
</feature>
<gene>
    <name evidence="6" type="ORF">SLS53_006641</name>
</gene>
<dbReference type="GO" id="GO:0004386">
    <property type="term" value="F:helicase activity"/>
    <property type="evidence" value="ECO:0007669"/>
    <property type="project" value="InterPro"/>
</dbReference>
<dbReference type="CDD" id="cd18808">
    <property type="entry name" value="SF1_C_Upf1"/>
    <property type="match status" value="1"/>
</dbReference>
<dbReference type="InterPro" id="IPR057373">
    <property type="entry name" value="ZNFX1"/>
</dbReference>
<dbReference type="Pfam" id="PF13087">
    <property type="entry name" value="AAA_12"/>
    <property type="match status" value="1"/>
</dbReference>
<dbReference type="GO" id="GO:0031380">
    <property type="term" value="C:nuclear RNA-directed RNA polymerase complex"/>
    <property type="evidence" value="ECO:0007669"/>
    <property type="project" value="TreeGrafter"/>
</dbReference>
<feature type="domain" description="DNA2/NAM7 helicase-like C-terminal" evidence="4">
    <location>
        <begin position="686"/>
        <end position="879"/>
    </location>
</feature>
<dbReference type="InterPro" id="IPR041679">
    <property type="entry name" value="DNA2/NAM7-like_C"/>
</dbReference>
<organism evidence="6 7">
    <name type="scientific">Cytospora paraplurivora</name>
    <dbReference type="NCBI Taxonomy" id="2898453"/>
    <lineage>
        <taxon>Eukaryota</taxon>
        <taxon>Fungi</taxon>
        <taxon>Dikarya</taxon>
        <taxon>Ascomycota</taxon>
        <taxon>Pezizomycotina</taxon>
        <taxon>Sordariomycetes</taxon>
        <taxon>Sordariomycetidae</taxon>
        <taxon>Diaporthales</taxon>
        <taxon>Cytosporaceae</taxon>
        <taxon>Cytospora</taxon>
    </lineage>
</organism>
<dbReference type="PANTHER" id="PTHR10887">
    <property type="entry name" value="DNA2/NAM7 HELICASE FAMILY"/>
    <property type="match status" value="1"/>
</dbReference>
<evidence type="ECO:0000259" key="3">
    <source>
        <dbReference type="Pfam" id="PF13086"/>
    </source>
</evidence>
<keyword evidence="7" id="KW-1185">Reference proteome</keyword>
<feature type="region of interest" description="Disordered" evidence="2">
    <location>
        <begin position="985"/>
        <end position="1016"/>
    </location>
</feature>
<evidence type="ECO:0000256" key="2">
    <source>
        <dbReference type="SAM" id="MobiDB-lite"/>
    </source>
</evidence>
<evidence type="ECO:0000313" key="7">
    <source>
        <dbReference type="Proteomes" id="UP001320245"/>
    </source>
</evidence>
<comment type="caution">
    <text evidence="6">The sequence shown here is derived from an EMBL/GenBank/DDBJ whole genome shotgun (WGS) entry which is preliminary data.</text>
</comment>
<dbReference type="AlphaFoldDB" id="A0AAN9YEJ1"/>
<feature type="compositionally biased region" description="Polar residues" evidence="2">
    <location>
        <begin position="1095"/>
        <end position="1110"/>
    </location>
</feature>
<keyword evidence="1" id="KW-0067">ATP-binding</keyword>
<feature type="compositionally biased region" description="Low complexity" evidence="2">
    <location>
        <begin position="1111"/>
        <end position="1123"/>
    </location>
</feature>
<evidence type="ECO:0000256" key="1">
    <source>
        <dbReference type="ARBA" id="ARBA00022806"/>
    </source>
</evidence>
<evidence type="ECO:0000259" key="5">
    <source>
        <dbReference type="Pfam" id="PF25396"/>
    </source>
</evidence>
<dbReference type="Pfam" id="PF13086">
    <property type="entry name" value="AAA_11"/>
    <property type="match status" value="1"/>
</dbReference>
<dbReference type="SUPFAM" id="SSF52540">
    <property type="entry name" value="P-loop containing nucleoside triphosphate hydrolases"/>
    <property type="match status" value="1"/>
</dbReference>
<feature type="compositionally biased region" description="Polar residues" evidence="2">
    <location>
        <begin position="992"/>
        <end position="1009"/>
    </location>
</feature>
<dbReference type="InterPro" id="IPR045055">
    <property type="entry name" value="DNA2/NAM7-like"/>
</dbReference>
<reference evidence="6 7" key="1">
    <citation type="journal article" date="2023" name="PLoS ONE">
        <title>Cytospora paraplurivora sp. nov. isolated from orchards with fruit tree decline syndrome in Ontario, Canada.</title>
        <authorList>
            <person name="Ilyukhin E."/>
            <person name="Nguyen H.D.T."/>
            <person name="Castle A.J."/>
            <person name="Ellouze W."/>
        </authorList>
    </citation>
    <scope>NUCLEOTIDE SEQUENCE [LARGE SCALE GENOMIC DNA]</scope>
    <source>
        <strain evidence="6 7">FDS-564</strain>
    </source>
</reference>
<keyword evidence="1" id="KW-0547">Nucleotide-binding</keyword>
<evidence type="ECO:0000313" key="6">
    <source>
        <dbReference type="EMBL" id="KAK7737338.1"/>
    </source>
</evidence>
<protein>
    <submittedName>
        <fullName evidence="6">Uncharacterized protein</fullName>
    </submittedName>
</protein>
<accession>A0AAN9YEJ1</accession>
<dbReference type="Gene3D" id="3.40.50.300">
    <property type="entry name" value="P-loop containing nucleotide triphosphate hydrolases"/>
    <property type="match status" value="3"/>
</dbReference>
<feature type="region of interest" description="Disordered" evidence="2">
    <location>
        <begin position="1091"/>
        <end position="1124"/>
    </location>
</feature>
<dbReference type="EMBL" id="JAJSPL020000030">
    <property type="protein sequence ID" value="KAK7737338.1"/>
    <property type="molecule type" value="Genomic_DNA"/>
</dbReference>
<dbReference type="PANTHER" id="PTHR10887:SF341">
    <property type="entry name" value="NFX1-TYPE ZINC FINGER-CONTAINING PROTEIN 1"/>
    <property type="match status" value="1"/>
</dbReference>
<sequence length="1263" mass="141911">MAPSQDAVAIIRSHVIGDNLPLTDSSWKTLAEFPTAAELLNHQATTNDLPVFPTDGPFPSKEHYLEALYKILRFEGIEGLRFSVNTFRSRPIMNDDQNTYVYTKVHVKGYLMARLGPLCRISFSTQRAGRKINWKQSKRLLPGKILALSTDHFRKDCRVAVVAQRPIEGGLDQCPPSIDIFWGDSEEAVVDPDQELVMVESKNGFYEAVRHALSGLQRATEKSTFDKYLVSLDNGDSPAGFIATAPELDLTSLIHQLTPDQLEQASGNKHVEQLIFEQITAQYRECNILRRLPDKGIALHTSLDSSQLEAMQRMLSREVAIVQGPPGTGKTFTSVKAIGAMLDNRRTGDPPIIIAAQTNHALDQLLIYCHSAGARIMRVGGRTENEVIKERTVYNLRNSAGKMANDGQYRSLEKGRLRIVERFSNLVSGVFGNEELIDPEALLNSGIINESQFKSLTDEGWEGTEDVPPMQMWLGDEQIERIRQQADDFDFPDEEIIDEELDPNLEDEAADDDEDRLRGTWVPLTSHYTGKTPRISDWRKKCIAKLGSCGDLYDIPLPLRGGVYQILQERLRDSAKNRFHAVLGDAVNQAKEQKVNNWARDLHIIDKHCINVIGCTTTGLSKYRGFLAATKARILLIEEAAETREANVTSALCTFPTLEQLVLVGDHQQLPPQCDIERLGDAPFHLNTSLFERLVQNGLPYTMLNRQRRMAPELSVIVKQYYPDLKDHPVVEDVANRPLIPGMGHRRSWFFTHEWPEETDADYSKFNMQEAEMVVSFMKYLIQNGTEATQITVLTYYRGQRKKILQRLRRDSLLLGTNYFNVATVDSYQGEENEVVLLSLVRSPKPHDIPRVGFLESPNRATVAVSRARRGFFMFGNKKNLFTASDQSFDVWAPVWNGFASQERVAMGKGLPLICQNHKQETWIKTPEDFLDNAGGCRIRTLFCGHKCSRICTDKCRCAEDCRDFHLQQAEQRLAKLQIQGDVDQAHAKASQFESPTRNSSPEKWQQFSRDPRVHDDAIRQTRLQGTKEQEISAQPLIDLGTPAMTVDGESGGKASDTIHERFVPIANQDGRRILGEAQVVNDLSDISQPRAWAKQQTGRQAQGGQHQTPRQSGQGQRAASQQYRQLVTEPNPAAAQVFTNTSAIAGRPGQSQLHAHMAIQDVARNFSPEVRRTRQIAESTVGESDLGFEAEVLGIRRGPTTQSDQIAFLEEDLRHSHKSDNPETLRSFDGLDGAQYRVPTGAKQPTTSVDKDDDEQTLLIDI</sequence>
<keyword evidence="1" id="KW-0378">Hydrolase</keyword>
<feature type="domain" description="ZNFX1" evidence="5">
    <location>
        <begin position="95"/>
        <end position="202"/>
    </location>
</feature>
<proteinExistence type="predicted"/>
<dbReference type="InterPro" id="IPR047187">
    <property type="entry name" value="SF1_C_Upf1"/>
</dbReference>
<dbReference type="GO" id="GO:0031048">
    <property type="term" value="P:regulatory ncRNA-mediated heterochromatin formation"/>
    <property type="evidence" value="ECO:0007669"/>
    <property type="project" value="TreeGrafter"/>
</dbReference>
<feature type="domain" description="DNA2/NAM7 helicase helicase" evidence="3">
    <location>
        <begin position="303"/>
        <end position="672"/>
    </location>
</feature>
<keyword evidence="1" id="KW-0347">Helicase</keyword>
<evidence type="ECO:0000259" key="4">
    <source>
        <dbReference type="Pfam" id="PF13087"/>
    </source>
</evidence>
<name>A0AAN9YEJ1_9PEZI</name>